<feature type="region of interest" description="Disordered" evidence="2">
    <location>
        <begin position="124"/>
        <end position="147"/>
    </location>
</feature>
<dbReference type="AlphaFoldDB" id="A0A5N6F7K5"/>
<proteinExistence type="predicted"/>
<sequence length="212" mass="23664">MSSDPFSRSWAGQGESRASHTAPDAFNIPSFMFPYPENLPPSAGPLLINPNALPVLSSPGAGYTVRSTSPSSDADTWLANDTALNFATAATYGPEVIDNDNDFPLNSPPIHLNAISSIKQPSMTVTVPRTRSRRPDSRHRGPKAKRERYAGRVKCEWKGCTYTGLFARKAELKRHVETQHISPNSYECPEPRCVRTFNRRDNLDEHLRRTHF</sequence>
<evidence type="ECO:0000256" key="1">
    <source>
        <dbReference type="PROSITE-ProRule" id="PRU00042"/>
    </source>
</evidence>
<dbReference type="PROSITE" id="PS00028">
    <property type="entry name" value="ZINC_FINGER_C2H2_1"/>
    <property type="match status" value="1"/>
</dbReference>
<dbReference type="Proteomes" id="UP000326799">
    <property type="component" value="Unassembled WGS sequence"/>
</dbReference>
<dbReference type="Gene3D" id="3.30.160.60">
    <property type="entry name" value="Classic Zinc Finger"/>
    <property type="match status" value="2"/>
</dbReference>
<keyword evidence="1" id="KW-0863">Zinc-finger</keyword>
<evidence type="ECO:0000313" key="5">
    <source>
        <dbReference type="Proteomes" id="UP000326799"/>
    </source>
</evidence>
<feature type="region of interest" description="Disordered" evidence="2">
    <location>
        <begin position="1"/>
        <end position="23"/>
    </location>
</feature>
<dbReference type="SUPFAM" id="SSF57667">
    <property type="entry name" value="beta-beta-alpha zinc fingers"/>
    <property type="match status" value="1"/>
</dbReference>
<feature type="domain" description="C2H2-type" evidence="3">
    <location>
        <begin position="186"/>
        <end position="212"/>
    </location>
</feature>
<keyword evidence="1" id="KW-0479">Metal-binding</keyword>
<evidence type="ECO:0000313" key="4">
    <source>
        <dbReference type="EMBL" id="KAB8225868.1"/>
    </source>
</evidence>
<dbReference type="InterPro" id="IPR013087">
    <property type="entry name" value="Znf_C2H2_type"/>
</dbReference>
<accession>A0A5N6F7K5</accession>
<name>A0A5N6F7K5_9EURO</name>
<dbReference type="PROSITE" id="PS50157">
    <property type="entry name" value="ZINC_FINGER_C2H2_2"/>
    <property type="match status" value="1"/>
</dbReference>
<dbReference type="GO" id="GO:0008270">
    <property type="term" value="F:zinc ion binding"/>
    <property type="evidence" value="ECO:0007669"/>
    <property type="project" value="UniProtKB-KW"/>
</dbReference>
<protein>
    <recommendedName>
        <fullName evidence="3">C2H2-type domain-containing protein</fullName>
    </recommendedName>
</protein>
<gene>
    <name evidence="4" type="ORF">BDV33DRAFT_198280</name>
</gene>
<evidence type="ECO:0000259" key="3">
    <source>
        <dbReference type="PROSITE" id="PS50157"/>
    </source>
</evidence>
<dbReference type="EMBL" id="ML733393">
    <property type="protein sequence ID" value="KAB8225868.1"/>
    <property type="molecule type" value="Genomic_DNA"/>
</dbReference>
<evidence type="ECO:0000256" key="2">
    <source>
        <dbReference type="SAM" id="MobiDB-lite"/>
    </source>
</evidence>
<dbReference type="SMART" id="SM00355">
    <property type="entry name" value="ZnF_C2H2"/>
    <property type="match status" value="2"/>
</dbReference>
<dbReference type="InterPro" id="IPR036236">
    <property type="entry name" value="Znf_C2H2_sf"/>
</dbReference>
<reference evidence="4 5" key="1">
    <citation type="submission" date="2019-04" db="EMBL/GenBank/DDBJ databases">
        <title>Fungal friends and foes A comparative genomics study of 23 Aspergillus species from section Flavi.</title>
        <authorList>
            <consortium name="DOE Joint Genome Institute"/>
            <person name="Kjaerbolling I."/>
            <person name="Vesth T.C."/>
            <person name="Frisvad J.C."/>
            <person name="Nybo J.L."/>
            <person name="Theobald S."/>
            <person name="Kildgaard S."/>
            <person name="Petersen T.I."/>
            <person name="Kuo A."/>
            <person name="Sato A."/>
            <person name="Lyhne E.K."/>
            <person name="Kogle M.E."/>
            <person name="Wiebenga A."/>
            <person name="Kun R.S."/>
            <person name="Lubbers R.J."/>
            <person name="Makela M.R."/>
            <person name="Barry K."/>
            <person name="Chovatia M."/>
            <person name="Clum A."/>
            <person name="Daum C."/>
            <person name="Haridas S."/>
            <person name="He G."/>
            <person name="LaButti K."/>
            <person name="Lipzen A."/>
            <person name="Mondo S."/>
            <person name="Pangilinan J."/>
            <person name="Riley R."/>
            <person name="Salamov A."/>
            <person name="Simmons B.A."/>
            <person name="Magnuson J.K."/>
            <person name="Henrissat B."/>
            <person name="Mortensen U.H."/>
            <person name="Larsen T.O."/>
            <person name="De vries R.P."/>
            <person name="Grigoriev I.V."/>
            <person name="Machida M."/>
            <person name="Baker S.E."/>
            <person name="Andersen M.R."/>
        </authorList>
    </citation>
    <scope>NUCLEOTIDE SEQUENCE [LARGE SCALE GENOMIC DNA]</scope>
    <source>
        <strain evidence="4 5">CBS 126849</strain>
    </source>
</reference>
<organism evidence="4 5">
    <name type="scientific">Aspergillus novoparasiticus</name>
    <dbReference type="NCBI Taxonomy" id="986946"/>
    <lineage>
        <taxon>Eukaryota</taxon>
        <taxon>Fungi</taxon>
        <taxon>Dikarya</taxon>
        <taxon>Ascomycota</taxon>
        <taxon>Pezizomycotina</taxon>
        <taxon>Eurotiomycetes</taxon>
        <taxon>Eurotiomycetidae</taxon>
        <taxon>Eurotiales</taxon>
        <taxon>Aspergillaceae</taxon>
        <taxon>Aspergillus</taxon>
        <taxon>Aspergillus subgen. Circumdati</taxon>
    </lineage>
</organism>
<keyword evidence="5" id="KW-1185">Reference proteome</keyword>
<keyword evidence="1" id="KW-0862">Zinc</keyword>